<dbReference type="Gene3D" id="3.20.20.80">
    <property type="entry name" value="Glycosidases"/>
    <property type="match status" value="1"/>
</dbReference>
<dbReference type="InterPro" id="IPR048395">
    <property type="entry name" value="Glyco_hydro_31_C"/>
</dbReference>
<feature type="transmembrane region" description="Helical" evidence="6">
    <location>
        <begin position="314"/>
        <end position="332"/>
    </location>
</feature>
<dbReference type="GO" id="GO:0022857">
    <property type="term" value="F:transmembrane transporter activity"/>
    <property type="evidence" value="ECO:0007669"/>
    <property type="project" value="InterPro"/>
</dbReference>
<feature type="transmembrane region" description="Helical" evidence="6">
    <location>
        <begin position="171"/>
        <end position="193"/>
    </location>
</feature>
<feature type="domain" description="Glycoside hydrolase family 31 TIM barrel" evidence="7">
    <location>
        <begin position="727"/>
        <end position="1041"/>
    </location>
</feature>
<keyword evidence="2" id="KW-0378">Hydrolase</keyword>
<evidence type="ECO:0000313" key="10">
    <source>
        <dbReference type="EMBL" id="CDW55207.1"/>
    </source>
</evidence>
<dbReference type="Gene3D" id="2.60.40.1760">
    <property type="entry name" value="glycosyl hydrolase (family 31)"/>
    <property type="match status" value="1"/>
</dbReference>
<evidence type="ECO:0000256" key="2">
    <source>
        <dbReference type="ARBA" id="ARBA00022801"/>
    </source>
</evidence>
<dbReference type="SUPFAM" id="SSF117125">
    <property type="entry name" value="Putative glucosidase YicI, C-terminal domain"/>
    <property type="match status" value="1"/>
</dbReference>
<dbReference type="EMBL" id="HG805940">
    <property type="protein sequence ID" value="CDW55207.1"/>
    <property type="molecule type" value="Genomic_DNA"/>
</dbReference>
<dbReference type="Pfam" id="PF13802">
    <property type="entry name" value="Gal_mutarotas_2"/>
    <property type="match status" value="1"/>
</dbReference>
<dbReference type="InterPro" id="IPR025887">
    <property type="entry name" value="Glyco_hydro_31_N_dom"/>
</dbReference>
<evidence type="ECO:0000259" key="8">
    <source>
        <dbReference type="Pfam" id="PF13802"/>
    </source>
</evidence>
<dbReference type="Pfam" id="PF01055">
    <property type="entry name" value="Glyco_hydro_31_2nd"/>
    <property type="match status" value="1"/>
</dbReference>
<dbReference type="InterPro" id="IPR036259">
    <property type="entry name" value="MFS_trans_sf"/>
</dbReference>
<feature type="transmembrane region" description="Helical" evidence="6">
    <location>
        <begin position="251"/>
        <end position="277"/>
    </location>
</feature>
<comment type="catalytic activity">
    <reaction evidence="4">
        <text>Hydrolysis of terminal, non-reducing alpha-D-xylose residues with release of alpha-D-xylose.</text>
        <dbReference type="EC" id="3.2.1.177"/>
    </reaction>
</comment>
<dbReference type="NCBIfam" id="NF008526">
    <property type="entry name" value="PRK11462.1"/>
    <property type="match status" value="1"/>
</dbReference>
<dbReference type="InterPro" id="IPR000322">
    <property type="entry name" value="Glyco_hydro_31_TIM"/>
</dbReference>
<dbReference type="SUPFAM" id="SSF103473">
    <property type="entry name" value="MFS general substrate transporter"/>
    <property type="match status" value="1"/>
</dbReference>
<dbReference type="FunFam" id="3.20.20.80:FF:000053">
    <property type="entry name" value="Alpha-xylosidase YicI"/>
    <property type="match status" value="1"/>
</dbReference>
<feature type="transmembrane region" description="Helical" evidence="6">
    <location>
        <begin position="98"/>
        <end position="117"/>
    </location>
</feature>
<sequence length="1238" mass="139780">MVYKMRYRSQHPYSIKEKQMKSEVLSVKEKIGYGMGDAASHIIFDNVMLYMMFFYTDIFGIPAGFVGTMFLVARALDAISDPCMGLLADRTRSRWGKFRPWVLFGALPFGIVCVLAYSTPDLSMNGKMIYAAITYTLLTLLYTVVNIPYCALGGVITNDPTQRISLQSWRFVLATAGGMLSTVLMMPLVNLIGGDNKPLGFQGGIAVLSVVAFMMLAFCFFTTKERVEAPPTTTSMREDLRDIWQNDQWRIVGLLTIFNILAVCVRGGAMMYYVTWILGTPEVFVAFLTTYCVGNLIGSALAKPLTDWKCKVTIFWWTNALLAVISLAMFFVPMQASITMFVFIFVIGVLHQLVTPIQWVMMSDTVDYGEWCNGKRLTGISFAGTLFVLKLGLAFGGALIGWMLAYGGYDAAEKAQNSATISIIIALFTIVPAICYLLSAIIAKRYYSLTTHNLKTVMEQLAQGTAMKISDGNWLIQPGLNLIHPLQVFEVEQQDNEMVVYAAPRDVRERTWQLDTPLFTLRFFSPQEGIVGVRIEHFQGALNNGPHYPLNILQDVKVTIENTERYAEFKSGNLSARVSKGEFWSLDFLRNGERITGSQVKNNGYVQDTNNQRNYMFERLDLGVGETVYGLGERFTALVRNGQTVETWNRDGGTSTEQAYKNIPFYMTNRGYGVLVNHPQCVSFEVGSEKVSKVQFSVESEYLEYFVIDGPTPKAVLDRYTRFTGRPALPPAWSFGLWLTTSFTTNYDEATVNSFIDGMAERNLPLHVFHFDCFWMKAFQWCDFEWDPLTFPDPEGMIRRLKAKGLKICVWINPYIGQKSPVFKELQEKGYLLKRPDGSLWQWDKWQPGLAIYDFTNPDACKWYADKLKGLVAMGVDCFKTDFGERIPTDVQWFDGSDPQKMHNHYAYIYNELVWNVLKDTVGEEEAVLFARSASVGAQKFPVHWGGDCYANYESMAESLRGGLSIGLSGFGFWSHDIGGFENTAPANVYKRWCAFGLLSSHSRLHGSKSYRVPWAYDDESCDVVRFFTQLKCRMMPYLYREAARANARGTPMMRAMMMEFPDDPACDYLDRQYMLGDNVMVAPVFTEAGDVQFYLPEGRWTHLWHNDELDGSRWHKQQHGFLSLPVYVRDNTLLALGNNDQRPDYVWHEGTAFHLFNLQDGHEAVCEVPAADGSVIFTLKAVRTGNTITVTGAGEAKNWTLCLRNVVKVNGLQDGSQAESEQGLVVKPQGNALTITL</sequence>
<dbReference type="GO" id="GO:0006814">
    <property type="term" value="P:sodium ion transport"/>
    <property type="evidence" value="ECO:0007669"/>
    <property type="project" value="InterPro"/>
</dbReference>
<evidence type="ECO:0000313" key="11">
    <source>
        <dbReference type="Proteomes" id="UP000030665"/>
    </source>
</evidence>
<name>A0A077Z405_TRITR</name>
<dbReference type="PANTHER" id="PTHR43053">
    <property type="entry name" value="GLYCOSIDASE FAMILY 31"/>
    <property type="match status" value="1"/>
</dbReference>
<dbReference type="EC" id="3.2.1.177" evidence="5"/>
<dbReference type="PANTHER" id="PTHR43053:SF4">
    <property type="entry name" value="MYOGENESIS-REGULATING GLYCOSIDASE"/>
    <property type="match status" value="1"/>
</dbReference>
<dbReference type="NCBIfam" id="TIGR00792">
    <property type="entry name" value="gph"/>
    <property type="match status" value="1"/>
</dbReference>
<dbReference type="CDD" id="cd17332">
    <property type="entry name" value="MFS_MelB_like"/>
    <property type="match status" value="1"/>
</dbReference>
<comment type="similarity">
    <text evidence="1">Belongs to the glycosyl hydrolase 31 family.</text>
</comment>
<feature type="transmembrane region" description="Helical" evidence="6">
    <location>
        <begin position="59"/>
        <end position="77"/>
    </location>
</feature>
<dbReference type="FunFam" id="1.20.1250.20:FF:000045">
    <property type="entry name" value="Glycoside-pentoside-hexuronide family transporter"/>
    <property type="match status" value="1"/>
</dbReference>
<dbReference type="GO" id="GO:0090599">
    <property type="term" value="F:alpha-glucosidase activity"/>
    <property type="evidence" value="ECO:0007669"/>
    <property type="project" value="UniProtKB-ARBA"/>
</dbReference>
<reference evidence="10" key="2">
    <citation type="submission" date="2014-03" db="EMBL/GenBank/DDBJ databases">
        <title>The whipworm genome and dual-species transcriptomics of an intimate host-pathogen interaction.</title>
        <authorList>
            <person name="Foth B.J."/>
            <person name="Tsai I.J."/>
            <person name="Reid A.J."/>
            <person name="Bancroft A.J."/>
            <person name="Nichol S."/>
            <person name="Tracey A."/>
            <person name="Holroyd N."/>
            <person name="Cotton J.A."/>
            <person name="Stanley E.J."/>
            <person name="Zarowiecki M."/>
            <person name="Liu J.Z."/>
            <person name="Huckvale T."/>
            <person name="Cooper P.J."/>
            <person name="Grencis R.K."/>
            <person name="Berriman M."/>
        </authorList>
    </citation>
    <scope>NUCLEOTIDE SEQUENCE [LARGE SCALE GENOMIC DNA]</scope>
</reference>
<dbReference type="Gene3D" id="2.60.40.1180">
    <property type="entry name" value="Golgi alpha-mannosidase II"/>
    <property type="match status" value="2"/>
</dbReference>
<dbReference type="Proteomes" id="UP000030665">
    <property type="component" value="Unassembled WGS sequence"/>
</dbReference>
<dbReference type="STRING" id="36087.A0A077Z405"/>
<organism evidence="10 11">
    <name type="scientific">Trichuris trichiura</name>
    <name type="common">Whipworm</name>
    <name type="synonym">Trichocephalus trichiurus</name>
    <dbReference type="NCBI Taxonomy" id="36087"/>
    <lineage>
        <taxon>Eukaryota</taxon>
        <taxon>Metazoa</taxon>
        <taxon>Ecdysozoa</taxon>
        <taxon>Nematoda</taxon>
        <taxon>Enoplea</taxon>
        <taxon>Dorylaimia</taxon>
        <taxon>Trichinellida</taxon>
        <taxon>Trichuridae</taxon>
        <taxon>Trichuris</taxon>
    </lineage>
</organism>
<evidence type="ECO:0000256" key="4">
    <source>
        <dbReference type="ARBA" id="ARBA00052064"/>
    </source>
</evidence>
<dbReference type="GO" id="GO:0030246">
    <property type="term" value="F:carbohydrate binding"/>
    <property type="evidence" value="ECO:0007669"/>
    <property type="project" value="InterPro"/>
</dbReference>
<dbReference type="GO" id="GO:0005975">
    <property type="term" value="P:carbohydrate metabolic process"/>
    <property type="evidence" value="ECO:0007669"/>
    <property type="project" value="InterPro"/>
</dbReference>
<dbReference type="GO" id="GO:0016020">
    <property type="term" value="C:membrane"/>
    <property type="evidence" value="ECO:0007669"/>
    <property type="project" value="InterPro"/>
</dbReference>
<gene>
    <name evidence="10" type="ORF">TTRE_0000347901</name>
</gene>
<dbReference type="GO" id="GO:0061634">
    <property type="term" value="F:alpha-D-xyloside xylohydrolase"/>
    <property type="evidence" value="ECO:0007669"/>
    <property type="project" value="UniProtKB-EC"/>
</dbReference>
<evidence type="ECO:0000256" key="1">
    <source>
        <dbReference type="ARBA" id="ARBA00007806"/>
    </source>
</evidence>
<protein>
    <recommendedName>
        <fullName evidence="5">alpha-D-xyloside xylohydrolase</fullName>
        <ecNumber evidence="5">3.2.1.177</ecNumber>
    </recommendedName>
</protein>
<evidence type="ECO:0000256" key="3">
    <source>
        <dbReference type="ARBA" id="ARBA00023295"/>
    </source>
</evidence>
<evidence type="ECO:0000259" key="9">
    <source>
        <dbReference type="Pfam" id="PF21365"/>
    </source>
</evidence>
<feature type="domain" description="Glycosyl hydrolase family 31 C-terminal" evidence="9">
    <location>
        <begin position="1050"/>
        <end position="1134"/>
    </location>
</feature>
<dbReference type="SUPFAM" id="SSF51445">
    <property type="entry name" value="(Trans)glycosidases"/>
    <property type="match status" value="1"/>
</dbReference>
<dbReference type="Pfam" id="PF13347">
    <property type="entry name" value="MFS_2"/>
    <property type="match status" value="1"/>
</dbReference>
<keyword evidence="11" id="KW-1185">Reference proteome</keyword>
<dbReference type="CDD" id="cd14752">
    <property type="entry name" value="GH31_N"/>
    <property type="match status" value="1"/>
</dbReference>
<keyword evidence="6" id="KW-1133">Transmembrane helix</keyword>
<keyword evidence="3" id="KW-0326">Glycosidase</keyword>
<dbReference type="InterPro" id="IPR017853">
    <property type="entry name" value="GH"/>
</dbReference>
<keyword evidence="6" id="KW-0472">Membrane</keyword>
<feature type="domain" description="Glycoside hydrolase family 31 N-terminal" evidence="8">
    <location>
        <begin position="521"/>
        <end position="684"/>
    </location>
</feature>
<feature type="transmembrane region" description="Helical" evidence="6">
    <location>
        <begin position="129"/>
        <end position="151"/>
    </location>
</feature>
<dbReference type="PROSITE" id="PS00872">
    <property type="entry name" value="NA_GALACTOSIDE_SYMP"/>
    <property type="match status" value="1"/>
</dbReference>
<dbReference type="InterPro" id="IPR018043">
    <property type="entry name" value="Na/Gal_symport_CS"/>
</dbReference>
<feature type="transmembrane region" description="Helical" evidence="6">
    <location>
        <begin position="338"/>
        <end position="361"/>
    </location>
</feature>
<feature type="transmembrane region" description="Helical" evidence="6">
    <location>
        <begin position="199"/>
        <end position="221"/>
    </location>
</feature>
<dbReference type="SUPFAM" id="SSF74650">
    <property type="entry name" value="Galactose mutarotase-like"/>
    <property type="match status" value="1"/>
</dbReference>
<dbReference type="CDD" id="cd06593">
    <property type="entry name" value="GH31_xylosidase_YicI"/>
    <property type="match status" value="1"/>
</dbReference>
<dbReference type="InterPro" id="IPR050985">
    <property type="entry name" value="Alpha-glycosidase_related"/>
</dbReference>
<dbReference type="InterPro" id="IPR011013">
    <property type="entry name" value="Gal_mutarotase_sf_dom"/>
</dbReference>
<feature type="transmembrane region" description="Helical" evidence="6">
    <location>
        <begin position="382"/>
        <end position="409"/>
    </location>
</feature>
<dbReference type="Pfam" id="PF21365">
    <property type="entry name" value="Glyco_hydro_31_3rd"/>
    <property type="match status" value="1"/>
</dbReference>
<dbReference type="NCBIfam" id="NF007940">
    <property type="entry name" value="PRK10658.1"/>
    <property type="match status" value="1"/>
</dbReference>
<reference evidence="10" key="1">
    <citation type="submission" date="2014-01" db="EMBL/GenBank/DDBJ databases">
        <authorList>
            <person name="Aslett M."/>
        </authorList>
    </citation>
    <scope>NUCLEOTIDE SEQUENCE</scope>
</reference>
<dbReference type="Gene3D" id="1.20.1250.20">
    <property type="entry name" value="MFS general substrate transporter like domains"/>
    <property type="match status" value="1"/>
</dbReference>
<evidence type="ECO:0000256" key="5">
    <source>
        <dbReference type="ARBA" id="ARBA00066962"/>
    </source>
</evidence>
<evidence type="ECO:0000256" key="6">
    <source>
        <dbReference type="SAM" id="Phobius"/>
    </source>
</evidence>
<dbReference type="InterPro" id="IPR013780">
    <property type="entry name" value="Glyco_hydro_b"/>
</dbReference>
<dbReference type="AlphaFoldDB" id="A0A077Z405"/>
<evidence type="ECO:0000259" key="7">
    <source>
        <dbReference type="Pfam" id="PF01055"/>
    </source>
</evidence>
<dbReference type="InterPro" id="IPR001927">
    <property type="entry name" value="Na/Gal_symport"/>
</dbReference>
<proteinExistence type="inferred from homology"/>
<feature type="transmembrane region" description="Helical" evidence="6">
    <location>
        <begin position="283"/>
        <end position="302"/>
    </location>
</feature>
<keyword evidence="6" id="KW-0812">Transmembrane</keyword>
<feature type="transmembrane region" description="Helical" evidence="6">
    <location>
        <begin position="421"/>
        <end position="443"/>
    </location>
</feature>
<dbReference type="SUPFAM" id="SSF51011">
    <property type="entry name" value="Glycosyl hydrolase domain"/>
    <property type="match status" value="1"/>
</dbReference>
<dbReference type="OrthoDB" id="197206at2759"/>
<accession>A0A077Z405</accession>